<reference evidence="1" key="1">
    <citation type="submission" date="2014-09" db="EMBL/GenBank/DDBJ databases">
        <authorList>
            <person name="Magalhaes I.L.F."/>
            <person name="Oliveira U."/>
            <person name="Santos F.R."/>
            <person name="Vidigal T.H.D.A."/>
            <person name="Brescovit A.D."/>
            <person name="Santos A.J."/>
        </authorList>
    </citation>
    <scope>NUCLEOTIDE SEQUENCE</scope>
    <source>
        <tissue evidence="1">Shoot tissue taken approximately 20 cm above the soil surface</tissue>
    </source>
</reference>
<accession>A0A0A9CDA9</accession>
<evidence type="ECO:0000313" key="1">
    <source>
        <dbReference type="EMBL" id="JAD72438.1"/>
    </source>
</evidence>
<proteinExistence type="predicted"/>
<dbReference type="AlphaFoldDB" id="A0A0A9CDA9"/>
<name>A0A0A9CDA9_ARUDO</name>
<organism evidence="1">
    <name type="scientific">Arundo donax</name>
    <name type="common">Giant reed</name>
    <name type="synonym">Donax arundinaceus</name>
    <dbReference type="NCBI Taxonomy" id="35708"/>
    <lineage>
        <taxon>Eukaryota</taxon>
        <taxon>Viridiplantae</taxon>
        <taxon>Streptophyta</taxon>
        <taxon>Embryophyta</taxon>
        <taxon>Tracheophyta</taxon>
        <taxon>Spermatophyta</taxon>
        <taxon>Magnoliopsida</taxon>
        <taxon>Liliopsida</taxon>
        <taxon>Poales</taxon>
        <taxon>Poaceae</taxon>
        <taxon>PACMAD clade</taxon>
        <taxon>Arundinoideae</taxon>
        <taxon>Arundineae</taxon>
        <taxon>Arundo</taxon>
    </lineage>
</organism>
<reference evidence="1" key="2">
    <citation type="journal article" date="2015" name="Data Brief">
        <title>Shoot transcriptome of the giant reed, Arundo donax.</title>
        <authorList>
            <person name="Barrero R.A."/>
            <person name="Guerrero F.D."/>
            <person name="Moolhuijzen P."/>
            <person name="Goolsby J.A."/>
            <person name="Tidwell J."/>
            <person name="Bellgard S.E."/>
            <person name="Bellgard M.I."/>
        </authorList>
    </citation>
    <scope>NUCLEOTIDE SEQUENCE</scope>
    <source>
        <tissue evidence="1">Shoot tissue taken approximately 20 cm above the soil surface</tissue>
    </source>
</reference>
<sequence length="37" mass="4207">MPSSKFLEMPPLASVLDVQQYNAILNNDTKYSLIHID</sequence>
<dbReference type="EMBL" id="GBRH01225457">
    <property type="protein sequence ID" value="JAD72438.1"/>
    <property type="molecule type" value="Transcribed_RNA"/>
</dbReference>
<protein>
    <submittedName>
        <fullName evidence="1">Uncharacterized protein</fullName>
    </submittedName>
</protein>